<keyword evidence="4" id="KW-0106">Calcium</keyword>
<feature type="non-terminal residue" evidence="5">
    <location>
        <position position="1"/>
    </location>
</feature>
<comment type="subcellular location">
    <subcellularLocation>
        <location evidence="1">Secreted</location>
    </subcellularLocation>
</comment>
<keyword evidence="3" id="KW-0732">Signal</keyword>
<dbReference type="EMBL" id="KF120463">
    <property type="protein sequence ID" value="AIA87736.1"/>
    <property type="molecule type" value="Genomic_DNA"/>
</dbReference>
<sequence>LNEAASGTWRLLMHKGSNDSQRTFVMWLIPDSTRIRYRISGVTNTSIGGDGNINLPVESWSHVACVKEGMNLRLYVNGALDTEVLLPEAGVGNTGPLRINKNGIHTPSQASFDDLEIFGVALEAEEIAGLAASSDDADTDGDGLSDYLEAILGTDPMLP</sequence>
<dbReference type="Pfam" id="PF18884">
    <property type="entry name" value="TSP3_bac"/>
    <property type="match status" value="1"/>
</dbReference>
<name>A0A060C4P7_9BACT</name>
<evidence type="ECO:0000256" key="4">
    <source>
        <dbReference type="ARBA" id="ARBA00022837"/>
    </source>
</evidence>
<dbReference type="SUPFAM" id="SSF49899">
    <property type="entry name" value="Concanavalin A-like lectins/glucanases"/>
    <property type="match status" value="1"/>
</dbReference>
<keyword evidence="2" id="KW-0964">Secreted</keyword>
<dbReference type="InterPro" id="IPR059100">
    <property type="entry name" value="TSP3_bac"/>
</dbReference>
<evidence type="ECO:0000256" key="1">
    <source>
        <dbReference type="ARBA" id="ARBA00004613"/>
    </source>
</evidence>
<organism evidence="5">
    <name type="scientific">uncultured Rhodopirellula sp</name>
    <dbReference type="NCBI Taxonomy" id="666712"/>
    <lineage>
        <taxon>Bacteria</taxon>
        <taxon>Pseudomonadati</taxon>
        <taxon>Planctomycetota</taxon>
        <taxon>Planctomycetia</taxon>
        <taxon>Pirellulales</taxon>
        <taxon>Pirellulaceae</taxon>
        <taxon>Rhodopirellula</taxon>
        <taxon>environmental samples</taxon>
    </lineage>
</organism>
<evidence type="ECO:0000256" key="3">
    <source>
        <dbReference type="ARBA" id="ARBA00022729"/>
    </source>
</evidence>
<evidence type="ECO:0000313" key="5">
    <source>
        <dbReference type="EMBL" id="AIA87736.1"/>
    </source>
</evidence>
<dbReference type="Gene3D" id="2.60.120.200">
    <property type="match status" value="1"/>
</dbReference>
<reference evidence="5" key="1">
    <citation type="journal article" date="2013" name="Environ. Microbiol.">
        <title>Seasonally variable intestinal metagenomes of the red palm weevil (Rhynchophorus ferrugineus).</title>
        <authorList>
            <person name="Jia S."/>
            <person name="Zhang X."/>
            <person name="Zhang G."/>
            <person name="Yin A."/>
            <person name="Zhang S."/>
            <person name="Li F."/>
            <person name="Wang L."/>
            <person name="Zhao D."/>
            <person name="Yun Q."/>
            <person name="Tala"/>
            <person name="Wang J."/>
            <person name="Sun G."/>
            <person name="Baabdullah M."/>
            <person name="Yu X."/>
            <person name="Hu S."/>
            <person name="Al-Mssallem I.S."/>
            <person name="Yu J."/>
        </authorList>
    </citation>
    <scope>NUCLEOTIDE SEQUENCE</scope>
</reference>
<proteinExistence type="predicted"/>
<accession>A0A060C4P7</accession>
<dbReference type="Pfam" id="PF13385">
    <property type="entry name" value="Laminin_G_3"/>
    <property type="match status" value="1"/>
</dbReference>
<feature type="non-terminal residue" evidence="5">
    <location>
        <position position="159"/>
    </location>
</feature>
<protein>
    <submittedName>
        <fullName evidence="5">CAZy families GH10 protein</fullName>
    </submittedName>
</protein>
<dbReference type="AlphaFoldDB" id="A0A060C4P7"/>
<evidence type="ECO:0000256" key="2">
    <source>
        <dbReference type="ARBA" id="ARBA00022525"/>
    </source>
</evidence>
<dbReference type="InterPro" id="IPR013320">
    <property type="entry name" value="ConA-like_dom_sf"/>
</dbReference>